<dbReference type="InterPro" id="IPR043502">
    <property type="entry name" value="DNA/RNA_pol_sf"/>
</dbReference>
<dbReference type="EMBL" id="KQ965761">
    <property type="protein sequence ID" value="KXS15622.1"/>
    <property type="molecule type" value="Genomic_DNA"/>
</dbReference>
<evidence type="ECO:0000313" key="4">
    <source>
        <dbReference type="Proteomes" id="UP000070544"/>
    </source>
</evidence>
<evidence type="ECO:0000256" key="1">
    <source>
        <dbReference type="SAM" id="MobiDB-lite"/>
    </source>
</evidence>
<sequence>MVFLSQVVPAASVKLRELTRHRERIGKTYETVTVLRDAEQKTSRADQVQILYEGLKSLRFSNSPAHPNIANLDNMLERLKCGDASVSQAVLDMWHAKLMDEIEKGRKRADYAWLFGRVLSQWLDEASKSSDKIDLSGSDEGDAEVAELAADGGDLESFLGSLKDLATPVPEGTFDISVVDEVFAGMGSELAKLKASISDFCKPSDKPQPLTATFRVTPEELKSAATVLLRQCLLDHRETAFLRDILASEDLVKEYCGCATILVDGFDEWEWDAKSAKELRVETGKNGKTRAFVHVDVLNALVLQILGIRWSVHLNGALNTFWSALVTSITPSTSSYPNYDSVAYHRRQRRELIFLAALPNSTDAAAQEARRYQSVDAGDDTEGQGGAKARLLEYMAAEVRLGKHAGAPTGRTVVVASDIKNFGPSLPHPLLMKFLETIGVPDRWLSFFRRFLSPTVLIGTPAAPHVVARGVPQSFDLSMLVSELVLFGLDVAVLRATKGAVHLARQHDDIYLWARSDDEALKAWTALTEYLRRCGLEVNSEKSGAVGVPGVRADQQPALPSALPIGPVRWGGLTLQESGEWHLDETVIAAELDGLEKDVARAAGSALGTVNAYNARVTRIQAIARTSVALGVELVEESLKVQSRARAGAGSGEGIVRLVQRMIKETLLKGTAMETEEVPECWIYWPVLAGGLGLKNPAITLTAARAGLLSDKRAKDTSDIASVAEEFFNRTPNAGGDESDSDSDDDKGWEDATNSIGSAYGSLFDAIEPEVPLDTPRQTALTTEFKKFDSDDTLSTPYWNWVLATYGEQMEHVFGTVGLASADVVPAALVKHLKQASE</sequence>
<evidence type="ECO:0000259" key="2">
    <source>
        <dbReference type="PROSITE" id="PS50878"/>
    </source>
</evidence>
<feature type="region of interest" description="Disordered" evidence="1">
    <location>
        <begin position="727"/>
        <end position="752"/>
    </location>
</feature>
<dbReference type="Proteomes" id="UP000070544">
    <property type="component" value="Unassembled WGS sequence"/>
</dbReference>
<dbReference type="PANTHER" id="PTHR37015">
    <property type="entry name" value="REVERSE TRANSCRIPTASE DOMAIN-CONTAINING PROTEIN"/>
    <property type="match status" value="1"/>
</dbReference>
<protein>
    <recommendedName>
        <fullName evidence="2">Reverse transcriptase domain-containing protein</fullName>
    </recommendedName>
</protein>
<dbReference type="Pfam" id="PF00078">
    <property type="entry name" value="RVT_1"/>
    <property type="match status" value="1"/>
</dbReference>
<accession>A0A139AFM3</accession>
<feature type="compositionally biased region" description="Acidic residues" evidence="1">
    <location>
        <begin position="737"/>
        <end position="748"/>
    </location>
</feature>
<keyword evidence="4" id="KW-1185">Reference proteome</keyword>
<name>A0A139AFM3_GONPJ</name>
<dbReference type="STRING" id="1344416.A0A139AFM3"/>
<feature type="domain" description="Reverse transcriptase" evidence="2">
    <location>
        <begin position="310"/>
        <end position="575"/>
    </location>
</feature>
<organism evidence="3 4">
    <name type="scientific">Gonapodya prolifera (strain JEL478)</name>
    <name type="common">Monoblepharis prolifera</name>
    <dbReference type="NCBI Taxonomy" id="1344416"/>
    <lineage>
        <taxon>Eukaryota</taxon>
        <taxon>Fungi</taxon>
        <taxon>Fungi incertae sedis</taxon>
        <taxon>Chytridiomycota</taxon>
        <taxon>Chytridiomycota incertae sedis</taxon>
        <taxon>Monoblepharidomycetes</taxon>
        <taxon>Monoblepharidales</taxon>
        <taxon>Gonapodyaceae</taxon>
        <taxon>Gonapodya</taxon>
    </lineage>
</organism>
<dbReference type="SUPFAM" id="SSF56672">
    <property type="entry name" value="DNA/RNA polymerases"/>
    <property type="match status" value="1"/>
</dbReference>
<reference evidence="3 4" key="1">
    <citation type="journal article" date="2015" name="Genome Biol. Evol.">
        <title>Phylogenomic analyses indicate that early fungi evolved digesting cell walls of algal ancestors of land plants.</title>
        <authorList>
            <person name="Chang Y."/>
            <person name="Wang S."/>
            <person name="Sekimoto S."/>
            <person name="Aerts A.L."/>
            <person name="Choi C."/>
            <person name="Clum A."/>
            <person name="LaButti K.M."/>
            <person name="Lindquist E.A."/>
            <person name="Yee Ngan C."/>
            <person name="Ohm R.A."/>
            <person name="Salamov A.A."/>
            <person name="Grigoriev I.V."/>
            <person name="Spatafora J.W."/>
            <person name="Berbee M.L."/>
        </authorList>
    </citation>
    <scope>NUCLEOTIDE SEQUENCE [LARGE SCALE GENOMIC DNA]</scope>
    <source>
        <strain evidence="3 4">JEL478</strain>
    </source>
</reference>
<dbReference type="AlphaFoldDB" id="A0A139AFM3"/>
<dbReference type="InterPro" id="IPR000477">
    <property type="entry name" value="RT_dom"/>
</dbReference>
<dbReference type="PROSITE" id="PS50878">
    <property type="entry name" value="RT_POL"/>
    <property type="match status" value="1"/>
</dbReference>
<gene>
    <name evidence="3" type="ORF">M427DRAFT_56692</name>
</gene>
<proteinExistence type="predicted"/>
<dbReference type="PANTHER" id="PTHR37015:SF2">
    <property type="entry name" value="REVERSE TRANSCRIPTASE DOMAIN-CONTAINING PROTEIN"/>
    <property type="match status" value="1"/>
</dbReference>
<dbReference type="OrthoDB" id="74545at2759"/>
<dbReference type="OMA" id="WNSYFAR"/>
<evidence type="ECO:0000313" key="3">
    <source>
        <dbReference type="EMBL" id="KXS15622.1"/>
    </source>
</evidence>